<dbReference type="Pfam" id="PF04542">
    <property type="entry name" value="Sigma70_r2"/>
    <property type="match status" value="1"/>
</dbReference>
<dbReference type="InterPro" id="IPR039425">
    <property type="entry name" value="RNA_pol_sigma-70-like"/>
</dbReference>
<evidence type="ECO:0000313" key="8">
    <source>
        <dbReference type="Proteomes" id="UP001056500"/>
    </source>
</evidence>
<keyword evidence="8" id="KW-1185">Reference proteome</keyword>
<evidence type="ECO:0000313" key="7">
    <source>
        <dbReference type="EMBL" id="USG67761.1"/>
    </source>
</evidence>
<comment type="similarity">
    <text evidence="1">Belongs to the sigma-70 factor family. ECF subfamily.</text>
</comment>
<feature type="domain" description="RNA polymerase sigma-70 region 2" evidence="5">
    <location>
        <begin position="25"/>
        <end position="92"/>
    </location>
</feature>
<feature type="domain" description="RNA polymerase sigma factor 70 region 4 type 2" evidence="6">
    <location>
        <begin position="114"/>
        <end position="165"/>
    </location>
</feature>
<dbReference type="CDD" id="cd06171">
    <property type="entry name" value="Sigma70_r4"/>
    <property type="match status" value="1"/>
</dbReference>
<dbReference type="RefSeq" id="WP_251874855.1">
    <property type="nucleotide sequence ID" value="NZ_CP098755.1"/>
</dbReference>
<dbReference type="InterPro" id="IPR036388">
    <property type="entry name" value="WH-like_DNA-bd_sf"/>
</dbReference>
<evidence type="ECO:0000256" key="4">
    <source>
        <dbReference type="ARBA" id="ARBA00023163"/>
    </source>
</evidence>
<dbReference type="EMBL" id="CP098755">
    <property type="protein sequence ID" value="USG67761.1"/>
    <property type="molecule type" value="Genomic_DNA"/>
</dbReference>
<accession>A0ABY4WKT8</accession>
<sequence>MTDTYDFQQDVDLAMRGDTDAFIRLILAHKNYLYSLARTYLNHDEDCSDAVQETIFKAFRSISTLKEPAFFKSWLSRILINECIQLLRAQKRMLIIEQSKWDCIPINVPYEAIELKEAVAYLEDDLRNVIQLYYYEDAPIKKIAKRLGVPEGTIKSRLHRARELLAEILESPHDRRMMYDPTLMQERRRNNLIPLLPNVVCERIDAMLSCLPRKLQTKALRFGLYNLEPVLSIL</sequence>
<dbReference type="PANTHER" id="PTHR43133">
    <property type="entry name" value="RNA POLYMERASE ECF-TYPE SIGMA FACTO"/>
    <property type="match status" value="1"/>
</dbReference>
<name>A0ABY4WKT8_9BACL</name>
<keyword evidence="3" id="KW-0731">Sigma factor</keyword>
<keyword evidence="2" id="KW-0805">Transcription regulation</keyword>
<dbReference type="Gene3D" id="1.10.1740.10">
    <property type="match status" value="1"/>
</dbReference>
<dbReference type="Pfam" id="PF08281">
    <property type="entry name" value="Sigma70_r4_2"/>
    <property type="match status" value="1"/>
</dbReference>
<evidence type="ECO:0000256" key="1">
    <source>
        <dbReference type="ARBA" id="ARBA00010641"/>
    </source>
</evidence>
<dbReference type="Proteomes" id="UP001056500">
    <property type="component" value="Chromosome"/>
</dbReference>
<dbReference type="InterPro" id="IPR014284">
    <property type="entry name" value="RNA_pol_sigma-70_dom"/>
</dbReference>
<dbReference type="InterPro" id="IPR007627">
    <property type="entry name" value="RNA_pol_sigma70_r2"/>
</dbReference>
<dbReference type="InterPro" id="IPR013324">
    <property type="entry name" value="RNA_pol_sigma_r3/r4-like"/>
</dbReference>
<evidence type="ECO:0000259" key="6">
    <source>
        <dbReference type="Pfam" id="PF08281"/>
    </source>
</evidence>
<dbReference type="SUPFAM" id="SSF88659">
    <property type="entry name" value="Sigma3 and sigma4 domains of RNA polymerase sigma factors"/>
    <property type="match status" value="1"/>
</dbReference>
<proteinExistence type="inferred from homology"/>
<evidence type="ECO:0000256" key="2">
    <source>
        <dbReference type="ARBA" id="ARBA00023015"/>
    </source>
</evidence>
<dbReference type="InterPro" id="IPR013249">
    <property type="entry name" value="RNA_pol_sigma70_r4_t2"/>
</dbReference>
<dbReference type="Gene3D" id="1.10.10.10">
    <property type="entry name" value="Winged helix-like DNA-binding domain superfamily/Winged helix DNA-binding domain"/>
    <property type="match status" value="1"/>
</dbReference>
<keyword evidence="4" id="KW-0804">Transcription</keyword>
<dbReference type="InterPro" id="IPR013325">
    <property type="entry name" value="RNA_pol_sigma_r2"/>
</dbReference>
<organism evidence="7 8">
    <name type="scientific">Brevibacillus ruminantium</name>
    <dbReference type="NCBI Taxonomy" id="2950604"/>
    <lineage>
        <taxon>Bacteria</taxon>
        <taxon>Bacillati</taxon>
        <taxon>Bacillota</taxon>
        <taxon>Bacilli</taxon>
        <taxon>Bacillales</taxon>
        <taxon>Paenibacillaceae</taxon>
        <taxon>Brevibacillus</taxon>
    </lineage>
</organism>
<dbReference type="PANTHER" id="PTHR43133:SF51">
    <property type="entry name" value="RNA POLYMERASE SIGMA FACTOR"/>
    <property type="match status" value="1"/>
</dbReference>
<gene>
    <name evidence="7" type="ORF">NDK47_10980</name>
</gene>
<dbReference type="SUPFAM" id="SSF88946">
    <property type="entry name" value="Sigma2 domain of RNA polymerase sigma factors"/>
    <property type="match status" value="1"/>
</dbReference>
<evidence type="ECO:0000259" key="5">
    <source>
        <dbReference type="Pfam" id="PF04542"/>
    </source>
</evidence>
<evidence type="ECO:0000256" key="3">
    <source>
        <dbReference type="ARBA" id="ARBA00023082"/>
    </source>
</evidence>
<dbReference type="NCBIfam" id="TIGR02937">
    <property type="entry name" value="sigma70-ECF"/>
    <property type="match status" value="1"/>
</dbReference>
<reference evidence="7" key="1">
    <citation type="submission" date="2022-06" db="EMBL/GenBank/DDBJ databases">
        <title>Genome sequencing of Brevibacillus sp. BB3-R1.</title>
        <authorList>
            <person name="Heo J."/>
            <person name="Lee D."/>
            <person name="Won M."/>
            <person name="Han B.-H."/>
            <person name="Hong S.-B."/>
            <person name="Kwon S.-W."/>
        </authorList>
    </citation>
    <scope>NUCLEOTIDE SEQUENCE</scope>
    <source>
        <strain evidence="7">BB3-R1</strain>
    </source>
</reference>
<protein>
    <submittedName>
        <fullName evidence="7">RNA polymerase sigma factor</fullName>
    </submittedName>
</protein>